<accession>A0A0R0CKR0</accession>
<name>A0A0R0CKR0_9GAMM</name>
<keyword evidence="2" id="KW-0732">Signal</keyword>
<feature type="region of interest" description="Disordered" evidence="1">
    <location>
        <begin position="202"/>
        <end position="228"/>
    </location>
</feature>
<reference evidence="3 4" key="1">
    <citation type="submission" date="2015-05" db="EMBL/GenBank/DDBJ databases">
        <title>Genome sequencing and analysis of members of genus Stenotrophomonas.</title>
        <authorList>
            <person name="Patil P.P."/>
            <person name="Midha S."/>
            <person name="Patil P.B."/>
        </authorList>
    </citation>
    <scope>NUCLEOTIDE SEQUENCE [LARGE SCALE GENOMIC DNA]</scope>
    <source>
        <strain evidence="3 4">DSM 21858</strain>
    </source>
</reference>
<comment type="caution">
    <text evidence="3">The sequence shown here is derived from an EMBL/GenBank/DDBJ whole genome shotgun (WGS) entry which is preliminary data.</text>
</comment>
<dbReference type="InterPro" id="IPR012347">
    <property type="entry name" value="Ferritin-like"/>
</dbReference>
<sequence length="228" mass="24483">MNTLFSGFFITLGLGIGSVISSLSATAADGWNGGQLDGVNAPRVASQDAGLPTPPELRRSESQALGIMLALSHHEREVAQAISASHNPQLQQTVARHMQQHQQHMQELETLPVDLDSDATRDLWLTAASEEAVIGMQDEGDRDGAYLQAALKCNQHALAVIDQQVLPAVSSEPGLRMVRQSRQDTLQRINELKTLLADNDVARQHGSYADGPTDTSVAPAEARPVQAP</sequence>
<dbReference type="STRING" id="344882.ABB29_05950"/>
<dbReference type="EMBL" id="LDJL01000005">
    <property type="protein sequence ID" value="KRG70601.1"/>
    <property type="molecule type" value="Genomic_DNA"/>
</dbReference>
<dbReference type="RefSeq" id="WP_057657693.1">
    <property type="nucleotide sequence ID" value="NZ_LDJL01000005.1"/>
</dbReference>
<evidence type="ECO:0008006" key="5">
    <source>
        <dbReference type="Google" id="ProtNLM"/>
    </source>
</evidence>
<evidence type="ECO:0000256" key="2">
    <source>
        <dbReference type="SAM" id="SignalP"/>
    </source>
</evidence>
<feature type="signal peptide" evidence="2">
    <location>
        <begin position="1"/>
        <end position="27"/>
    </location>
</feature>
<protein>
    <recommendedName>
        <fullName evidence="5">DUF4142 domain-containing protein</fullName>
    </recommendedName>
</protein>
<proteinExistence type="predicted"/>
<dbReference type="Gene3D" id="1.20.1260.10">
    <property type="match status" value="1"/>
</dbReference>
<organism evidence="3 4">
    <name type="scientific">Pseudoxanthomonas dokdonensis</name>
    <dbReference type="NCBI Taxonomy" id="344882"/>
    <lineage>
        <taxon>Bacteria</taxon>
        <taxon>Pseudomonadati</taxon>
        <taxon>Pseudomonadota</taxon>
        <taxon>Gammaproteobacteria</taxon>
        <taxon>Lysobacterales</taxon>
        <taxon>Lysobacteraceae</taxon>
        <taxon>Pseudoxanthomonas</taxon>
    </lineage>
</organism>
<keyword evidence="4" id="KW-1185">Reference proteome</keyword>
<evidence type="ECO:0000256" key="1">
    <source>
        <dbReference type="SAM" id="MobiDB-lite"/>
    </source>
</evidence>
<evidence type="ECO:0000313" key="3">
    <source>
        <dbReference type="EMBL" id="KRG70601.1"/>
    </source>
</evidence>
<feature type="chain" id="PRO_5006394344" description="DUF4142 domain-containing protein" evidence="2">
    <location>
        <begin position="28"/>
        <end position="228"/>
    </location>
</feature>
<dbReference type="AlphaFoldDB" id="A0A0R0CKR0"/>
<dbReference type="PATRIC" id="fig|344882.3.peg.2524"/>
<gene>
    <name evidence="3" type="ORF">ABB29_05950</name>
</gene>
<evidence type="ECO:0000313" key="4">
    <source>
        <dbReference type="Proteomes" id="UP000052052"/>
    </source>
</evidence>
<dbReference type="Proteomes" id="UP000052052">
    <property type="component" value="Unassembled WGS sequence"/>
</dbReference>